<dbReference type="EMBL" id="JAERUA010000003">
    <property type="protein sequence ID" value="KAI1901919.1"/>
    <property type="molecule type" value="Genomic_DNA"/>
</dbReference>
<feature type="region of interest" description="Disordered" evidence="19">
    <location>
        <begin position="915"/>
        <end position="937"/>
    </location>
</feature>
<dbReference type="Gene3D" id="3.30.160.60">
    <property type="entry name" value="Classic Zinc Finger"/>
    <property type="match status" value="1"/>
</dbReference>
<evidence type="ECO:0000256" key="1">
    <source>
        <dbReference type="ARBA" id="ARBA00004123"/>
    </source>
</evidence>
<evidence type="ECO:0000256" key="2">
    <source>
        <dbReference type="ARBA" id="ARBA00007440"/>
    </source>
</evidence>
<evidence type="ECO:0000256" key="10">
    <source>
        <dbReference type="ARBA" id="ARBA00022833"/>
    </source>
</evidence>
<dbReference type="GO" id="GO:0000981">
    <property type="term" value="F:DNA-binding transcription factor activity, RNA polymerase II-specific"/>
    <property type="evidence" value="ECO:0007669"/>
    <property type="project" value="TreeGrafter"/>
</dbReference>
<dbReference type="InterPro" id="IPR001356">
    <property type="entry name" value="HD"/>
</dbReference>
<comment type="similarity">
    <text evidence="2">Belongs to the ZHX family.</text>
</comment>
<evidence type="ECO:0000256" key="11">
    <source>
        <dbReference type="ARBA" id="ARBA00022843"/>
    </source>
</evidence>
<keyword evidence="7" id="KW-0677">Repeat</keyword>
<keyword evidence="13 17" id="KW-0238">DNA-binding</keyword>
<dbReference type="SMART" id="SM00389">
    <property type="entry name" value="HOX"/>
    <property type="match status" value="3"/>
</dbReference>
<dbReference type="OrthoDB" id="6159439at2759"/>
<evidence type="ECO:0000256" key="18">
    <source>
        <dbReference type="RuleBase" id="RU000682"/>
    </source>
</evidence>
<keyword evidence="8" id="KW-0863">Zinc-finger</keyword>
<evidence type="ECO:0000256" key="19">
    <source>
        <dbReference type="SAM" id="MobiDB-lite"/>
    </source>
</evidence>
<organism evidence="21 22">
    <name type="scientific">Albula goreensis</name>
    <dbReference type="NCBI Taxonomy" id="1534307"/>
    <lineage>
        <taxon>Eukaryota</taxon>
        <taxon>Metazoa</taxon>
        <taxon>Chordata</taxon>
        <taxon>Craniata</taxon>
        <taxon>Vertebrata</taxon>
        <taxon>Euteleostomi</taxon>
        <taxon>Actinopterygii</taxon>
        <taxon>Neopterygii</taxon>
        <taxon>Teleostei</taxon>
        <taxon>Albuliformes</taxon>
        <taxon>Albulidae</taxon>
        <taxon>Albula</taxon>
    </lineage>
</organism>
<dbReference type="InterPro" id="IPR013087">
    <property type="entry name" value="Znf_C2H2_type"/>
</dbReference>
<evidence type="ECO:0000256" key="6">
    <source>
        <dbReference type="ARBA" id="ARBA00022723"/>
    </source>
</evidence>
<evidence type="ECO:0000259" key="20">
    <source>
        <dbReference type="PROSITE" id="PS50071"/>
    </source>
</evidence>
<dbReference type="GO" id="GO:0008270">
    <property type="term" value="F:zinc ion binding"/>
    <property type="evidence" value="ECO:0007669"/>
    <property type="project" value="UniProtKB-KW"/>
</dbReference>
<dbReference type="InterPro" id="IPR009057">
    <property type="entry name" value="Homeodomain-like_sf"/>
</dbReference>
<dbReference type="Proteomes" id="UP000829720">
    <property type="component" value="Unassembled WGS sequence"/>
</dbReference>
<proteinExistence type="inferred from homology"/>
<dbReference type="Gene3D" id="1.10.10.60">
    <property type="entry name" value="Homeodomain-like"/>
    <property type="match status" value="4"/>
</dbReference>
<feature type="DNA-binding region" description="Homeobox" evidence="17">
    <location>
        <begin position="276"/>
        <end position="318"/>
    </location>
</feature>
<evidence type="ECO:0000256" key="13">
    <source>
        <dbReference type="ARBA" id="ARBA00023125"/>
    </source>
</evidence>
<dbReference type="PANTHER" id="PTHR15467:SF5">
    <property type="entry name" value="ZINC FINGERS AND HOMEOBOXES PROTEIN 2"/>
    <property type="match status" value="1"/>
</dbReference>
<evidence type="ECO:0000256" key="17">
    <source>
        <dbReference type="PROSITE-ProRule" id="PRU00108"/>
    </source>
</evidence>
<keyword evidence="9" id="KW-0221">Differentiation</keyword>
<dbReference type="InterPro" id="IPR036236">
    <property type="entry name" value="Znf_C2H2_sf"/>
</dbReference>
<comment type="caution">
    <text evidence="21">The sequence shown here is derived from an EMBL/GenBank/DDBJ whole genome shotgun (WGS) entry which is preliminary data.</text>
</comment>
<dbReference type="PANTHER" id="PTHR15467">
    <property type="entry name" value="ZINC-FINGERS AND HOMEOBOXES RELATED"/>
    <property type="match status" value="1"/>
</dbReference>
<dbReference type="PROSITE" id="PS50071">
    <property type="entry name" value="HOMEOBOX_2"/>
    <property type="match status" value="3"/>
</dbReference>
<evidence type="ECO:0000256" key="7">
    <source>
        <dbReference type="ARBA" id="ARBA00022737"/>
    </source>
</evidence>
<keyword evidence="5" id="KW-0597">Phosphoprotein</keyword>
<evidence type="ECO:0000256" key="16">
    <source>
        <dbReference type="ARBA" id="ARBA00023242"/>
    </source>
</evidence>
<keyword evidence="22" id="KW-1185">Reference proteome</keyword>
<feature type="DNA-binding region" description="Homeobox" evidence="17">
    <location>
        <begin position="660"/>
        <end position="709"/>
    </location>
</feature>
<protein>
    <recommendedName>
        <fullName evidence="20">Homeobox domain-containing protein</fullName>
    </recommendedName>
</protein>
<feature type="domain" description="Homeobox" evidence="20">
    <location>
        <begin position="769"/>
        <end position="812"/>
    </location>
</feature>
<evidence type="ECO:0000256" key="5">
    <source>
        <dbReference type="ARBA" id="ARBA00022553"/>
    </source>
</evidence>
<keyword evidence="15" id="KW-0804">Transcription</keyword>
<dbReference type="SUPFAM" id="SSF57667">
    <property type="entry name" value="beta-beta-alpha zinc fingers"/>
    <property type="match status" value="2"/>
</dbReference>
<evidence type="ECO:0000256" key="4">
    <source>
        <dbReference type="ARBA" id="ARBA00022499"/>
    </source>
</evidence>
<evidence type="ECO:0000313" key="22">
    <source>
        <dbReference type="Proteomes" id="UP000829720"/>
    </source>
</evidence>
<dbReference type="SMART" id="SM00355">
    <property type="entry name" value="ZnF_C2H2"/>
    <property type="match status" value="2"/>
</dbReference>
<keyword evidence="12" id="KW-0805">Transcription regulation</keyword>
<sequence length="937" mass="103560">MSSRRKSTIPCMIRISETAVQDDLVDMEVSPNGTEENVDNSISQAVPPKVWTSEREMEMEKEKPEAEARLQRKQQGGYECKYCPFSTQNLSDFKEHVDSNHPNVILNPLYLCAVCNFNTKKFDTLTEHNDKCHPGENNFKFKRIKLNSQTILEQTIEGVNSAVTHDAGAVPGSEGFATFPLSKSTTVKIGKPKMDSKQIFHKGENHVDALITKDQITAVNVNGTVIFPEVTVKEGLSHVMPLLQRPPNFNLVPKIAVPLNTTKYNPSLDTNATLITSFNKFPYPTHAELSWLTAASKHPEEQIKVWFTTQRLKQGITWSPEEVEEARKKMFNGSIPPVHQTFTVLPTPLTQPAKVTQPLIQTVPCQLVGQSGLVLTTVANGSTVTCPPVALTVANNDQTFKRPLPAPPLNTEGKRSMAAPKLAPALVPTGKRPTVALATALDMKRPMSGVVLASEGKRSMATPTMPAEMKRPMGPPLAVPEMKRPLVVPVVAPEMKRPRGLPSVPPTVTHEMKRPISAPVISSDGKWPTAAPELKQTITTPVMSSEVKRPTIIKSVQPSIKAASPIPSFSLDCKKSRDHITELQTCHLKSQFPDDKEAHRLIETSGVSQVSINNSFSDNQYRNHKAVPHLGIDLLPKDMLKKPIPTQFPLLERVKGKTSEQLKILEDSFQRSSFPTLGEIDGLVTETRLSKNEINSWFSERRALRDNLEQALLNSMGSKKAHVEERQQQWQSMQNGIYELEGQTRNSPIPLVAPSSCSAPIDGKSLGHLKSVFAQTRWPSPEEYNHLEIQTGLARTDIVRWFKDNRLALKSGNLEWMEVFQKLNDKGQNGLESPVSTDYVQNVAKLHYQDGKAQKEKDVKRLSEAATLSSQEIKDLFASKLGHSMSDGKNGIKDGRAREDQGGWVKMTVGVDGGLGGQELVSDTDNVAEETPGRVTG</sequence>
<dbReference type="Pfam" id="PF00046">
    <property type="entry name" value="Homeodomain"/>
    <property type="match status" value="1"/>
</dbReference>
<name>A0A8T3DX43_9TELE</name>
<keyword evidence="14 17" id="KW-0371">Homeobox</keyword>
<accession>A0A8T3DX43</accession>
<keyword evidence="16 17" id="KW-0539">Nucleus</keyword>
<dbReference type="FunFam" id="1.10.10.60:FF:000062">
    <property type="entry name" value="zinc fingers and homeoboxes protein 3"/>
    <property type="match status" value="1"/>
</dbReference>
<dbReference type="CDD" id="cd00086">
    <property type="entry name" value="homeodomain"/>
    <property type="match status" value="3"/>
</dbReference>
<comment type="subcellular location">
    <subcellularLocation>
        <location evidence="1 17 18">Nucleus</location>
    </subcellularLocation>
</comment>
<reference evidence="21" key="1">
    <citation type="submission" date="2021-01" db="EMBL/GenBank/DDBJ databases">
        <authorList>
            <person name="Zahm M."/>
            <person name="Roques C."/>
            <person name="Cabau C."/>
            <person name="Klopp C."/>
            <person name="Donnadieu C."/>
            <person name="Jouanno E."/>
            <person name="Lampietro C."/>
            <person name="Louis A."/>
            <person name="Herpin A."/>
            <person name="Echchiki A."/>
            <person name="Berthelot C."/>
            <person name="Parey E."/>
            <person name="Roest-Crollius H."/>
            <person name="Braasch I."/>
            <person name="Postlethwait J."/>
            <person name="Bobe J."/>
            <person name="Montfort J."/>
            <person name="Bouchez O."/>
            <person name="Begum T."/>
            <person name="Mejri S."/>
            <person name="Adams A."/>
            <person name="Chen W.-J."/>
            <person name="Guiguen Y."/>
        </authorList>
    </citation>
    <scope>NUCLEOTIDE SEQUENCE</scope>
    <source>
        <tissue evidence="21">Blood</tissue>
    </source>
</reference>
<feature type="DNA-binding region" description="Homeobox" evidence="17">
    <location>
        <begin position="771"/>
        <end position="813"/>
    </location>
</feature>
<evidence type="ECO:0000256" key="15">
    <source>
        <dbReference type="ARBA" id="ARBA00023163"/>
    </source>
</evidence>
<keyword evidence="4" id="KW-1017">Isopeptide bond</keyword>
<keyword evidence="10" id="KW-0862">Zinc</keyword>
<keyword evidence="11" id="KW-0832">Ubl conjugation</keyword>
<evidence type="ECO:0000256" key="12">
    <source>
        <dbReference type="ARBA" id="ARBA00023015"/>
    </source>
</evidence>
<dbReference type="SUPFAM" id="SSF46689">
    <property type="entry name" value="Homeodomain-like"/>
    <property type="match status" value="3"/>
</dbReference>
<dbReference type="AlphaFoldDB" id="A0A8T3DX43"/>
<feature type="domain" description="Homeobox" evidence="20">
    <location>
        <begin position="274"/>
        <end position="317"/>
    </location>
</feature>
<evidence type="ECO:0000256" key="8">
    <source>
        <dbReference type="ARBA" id="ARBA00022771"/>
    </source>
</evidence>
<dbReference type="GO" id="GO:0030154">
    <property type="term" value="P:cell differentiation"/>
    <property type="evidence" value="ECO:0007669"/>
    <property type="project" value="UniProtKB-KW"/>
</dbReference>
<evidence type="ECO:0000256" key="14">
    <source>
        <dbReference type="ARBA" id="ARBA00023155"/>
    </source>
</evidence>
<dbReference type="GO" id="GO:0003677">
    <property type="term" value="F:DNA binding"/>
    <property type="evidence" value="ECO:0007669"/>
    <property type="project" value="UniProtKB-UniRule"/>
</dbReference>
<dbReference type="InterPro" id="IPR041057">
    <property type="entry name" value="ZHX_Znf_C2H2"/>
</dbReference>
<feature type="domain" description="Homeobox" evidence="20">
    <location>
        <begin position="658"/>
        <end position="708"/>
    </location>
</feature>
<evidence type="ECO:0000313" key="21">
    <source>
        <dbReference type="EMBL" id="KAI1901919.1"/>
    </source>
</evidence>
<dbReference type="Pfam" id="PF18387">
    <property type="entry name" value="zf_C2H2_ZHX"/>
    <property type="match status" value="1"/>
</dbReference>
<evidence type="ECO:0000256" key="3">
    <source>
        <dbReference type="ARBA" id="ARBA00022491"/>
    </source>
</evidence>
<evidence type="ECO:0000256" key="9">
    <source>
        <dbReference type="ARBA" id="ARBA00022782"/>
    </source>
</evidence>
<keyword evidence="6" id="KW-0479">Metal-binding</keyword>
<dbReference type="FunFam" id="3.30.160.60:FF:000296">
    <property type="entry name" value="Zinc fingers and homeoboxes protein 1"/>
    <property type="match status" value="1"/>
</dbReference>
<gene>
    <name evidence="21" type="ORF">AGOR_G00039380</name>
</gene>
<keyword evidence="3" id="KW-0678">Repressor</keyword>
<dbReference type="GO" id="GO:0005634">
    <property type="term" value="C:nucleus"/>
    <property type="evidence" value="ECO:0007669"/>
    <property type="project" value="UniProtKB-SubCell"/>
</dbReference>